<evidence type="ECO:0000313" key="2">
    <source>
        <dbReference type="Proteomes" id="UP000036771"/>
    </source>
</evidence>
<comment type="caution">
    <text evidence="1">The sequence shown here is derived from an EMBL/GenBank/DDBJ whole genome shotgun (WGS) entry which is preliminary data.</text>
</comment>
<sequence>MVNRTGKYVVVKPHSRQAFGICDRTGYLFDRKDLVKQMMWAGDKLVWTKLWVGKPFIDIPNPQSCSSILGPDPVAIPFPRPPLVTQTFWERIDDGAWEFQGFPWEEKKTSPTAEIGETLSGWGAPADAQEALPGKARQALLEQASFGRLEGDA</sequence>
<organism evidence="1 2">
    <name type="scientific">Caedimonas varicaedens</name>
    <dbReference type="NCBI Taxonomy" id="1629334"/>
    <lineage>
        <taxon>Bacteria</taxon>
        <taxon>Pseudomonadati</taxon>
        <taxon>Pseudomonadota</taxon>
        <taxon>Alphaproteobacteria</taxon>
        <taxon>Holosporales</taxon>
        <taxon>Caedimonadaceae</taxon>
        <taxon>Caedimonas</taxon>
    </lineage>
</organism>
<proteinExistence type="predicted"/>
<dbReference type="STRING" id="1629334.Cva_00753"/>
<dbReference type="AlphaFoldDB" id="A0A0K8MC36"/>
<protein>
    <submittedName>
        <fullName evidence="1">Uncharacterized protein</fullName>
    </submittedName>
</protein>
<reference evidence="1 2" key="1">
    <citation type="submission" date="2015-03" db="EMBL/GenBank/DDBJ databases">
        <title>Caedibacter varicaedens, whole genome shotgun sequence.</title>
        <authorList>
            <person name="Suzuki H."/>
            <person name="Dapper A.L."/>
            <person name="Gibson A.K."/>
            <person name="Jackson C."/>
            <person name="Lee H."/>
            <person name="Pejaver V.R."/>
            <person name="Doak T."/>
            <person name="Lynch M."/>
        </authorList>
    </citation>
    <scope>NUCLEOTIDE SEQUENCE [LARGE SCALE GENOMIC DNA]</scope>
</reference>
<keyword evidence="2" id="KW-1185">Reference proteome</keyword>
<name>A0A0K8MC36_9PROT</name>
<gene>
    <name evidence="1" type="ORF">Cva_00753</name>
</gene>
<dbReference type="Proteomes" id="UP000036771">
    <property type="component" value="Unassembled WGS sequence"/>
</dbReference>
<dbReference type="EMBL" id="BBVC01000024">
    <property type="protein sequence ID" value="GAO98105.1"/>
    <property type="molecule type" value="Genomic_DNA"/>
</dbReference>
<evidence type="ECO:0000313" key="1">
    <source>
        <dbReference type="EMBL" id="GAO98105.1"/>
    </source>
</evidence>
<accession>A0A0K8MC36</accession>